<accession>A0A6M0Q8Y9</accession>
<dbReference type="InterPro" id="IPR036259">
    <property type="entry name" value="MFS_trans_sf"/>
</dbReference>
<dbReference type="PANTHER" id="PTHR23526:SF2">
    <property type="entry name" value="MAJOR FACILITATOR SUPERFAMILY (MFS) PROFILE DOMAIN-CONTAINING PROTEIN"/>
    <property type="match status" value="1"/>
</dbReference>
<dbReference type="Proteomes" id="UP000481043">
    <property type="component" value="Unassembled WGS sequence"/>
</dbReference>
<feature type="transmembrane region" description="Helical" evidence="2">
    <location>
        <begin position="70"/>
        <end position="87"/>
    </location>
</feature>
<dbReference type="RefSeq" id="WP_163179462.1">
    <property type="nucleotide sequence ID" value="NZ_JAAIWM010000002.1"/>
</dbReference>
<dbReference type="GO" id="GO:0022857">
    <property type="term" value="F:transmembrane transporter activity"/>
    <property type="evidence" value="ECO:0007669"/>
    <property type="project" value="InterPro"/>
</dbReference>
<evidence type="ECO:0000313" key="3">
    <source>
        <dbReference type="EMBL" id="NEY71478.1"/>
    </source>
</evidence>
<feature type="transmembrane region" description="Helical" evidence="2">
    <location>
        <begin position="7"/>
        <end position="30"/>
    </location>
</feature>
<dbReference type="PANTHER" id="PTHR23526">
    <property type="entry name" value="INTEGRAL MEMBRANE TRANSPORT PROTEIN-RELATED"/>
    <property type="match status" value="1"/>
</dbReference>
<organism evidence="3 4">
    <name type="scientific">Bacillus mesophilus</name>
    <dbReference type="NCBI Taxonomy" id="1808955"/>
    <lineage>
        <taxon>Bacteria</taxon>
        <taxon>Bacillati</taxon>
        <taxon>Bacillota</taxon>
        <taxon>Bacilli</taxon>
        <taxon>Bacillales</taxon>
        <taxon>Bacillaceae</taxon>
        <taxon>Bacillus</taxon>
    </lineage>
</organism>
<dbReference type="EMBL" id="JAAIWM010000002">
    <property type="protein sequence ID" value="NEY71478.1"/>
    <property type="molecule type" value="Genomic_DNA"/>
</dbReference>
<dbReference type="InterPro" id="IPR011701">
    <property type="entry name" value="MFS"/>
</dbReference>
<dbReference type="GO" id="GO:0005886">
    <property type="term" value="C:plasma membrane"/>
    <property type="evidence" value="ECO:0007669"/>
    <property type="project" value="UniProtKB-SubCell"/>
</dbReference>
<evidence type="ECO:0000256" key="1">
    <source>
        <dbReference type="ARBA" id="ARBA00004651"/>
    </source>
</evidence>
<evidence type="ECO:0000313" key="4">
    <source>
        <dbReference type="Proteomes" id="UP000481043"/>
    </source>
</evidence>
<dbReference type="Pfam" id="PF07690">
    <property type="entry name" value="MFS_1"/>
    <property type="match status" value="1"/>
</dbReference>
<keyword evidence="2" id="KW-0472">Membrane</keyword>
<dbReference type="SUPFAM" id="SSF103473">
    <property type="entry name" value="MFS general substrate transporter"/>
    <property type="match status" value="1"/>
</dbReference>
<dbReference type="InterPro" id="IPR052528">
    <property type="entry name" value="Sugar_transport-like"/>
</dbReference>
<name>A0A6M0Q8Y9_9BACI</name>
<keyword evidence="4" id="KW-1185">Reference proteome</keyword>
<gene>
    <name evidence="3" type="ORF">G4D63_06940</name>
</gene>
<feature type="transmembrane region" description="Helical" evidence="2">
    <location>
        <begin position="36"/>
        <end position="58"/>
    </location>
</feature>
<evidence type="ECO:0000256" key="2">
    <source>
        <dbReference type="SAM" id="Phobius"/>
    </source>
</evidence>
<feature type="transmembrane region" description="Helical" evidence="2">
    <location>
        <begin position="133"/>
        <end position="153"/>
    </location>
</feature>
<proteinExistence type="predicted"/>
<feature type="transmembrane region" description="Helical" evidence="2">
    <location>
        <begin position="159"/>
        <end position="176"/>
    </location>
</feature>
<comment type="subcellular location">
    <subcellularLocation>
        <location evidence="1">Cell membrane</location>
        <topology evidence="1">Multi-pass membrane protein</topology>
    </subcellularLocation>
</comment>
<comment type="caution">
    <text evidence="3">The sequence shown here is derived from an EMBL/GenBank/DDBJ whole genome shotgun (WGS) entry which is preliminary data.</text>
</comment>
<keyword evidence="2" id="KW-0812">Transmembrane</keyword>
<sequence length="184" mass="20769">MDEKRLRLLVFSQSMTFFASSLIFPFYILFLKNVGSSFSAFGLSYGIFGLSSAFIYLLLGKISVYIENRYLLLINCWGMALILLTFPHVTTMIQVYSIQVVLGIFGAFQKHGEKILLANYTDQSNRGGKIGNYHFWTTLFSSVAIISAGFLADFFTIDIIFYSSSILYLISGYFIIPKKTKAVV</sequence>
<keyword evidence="2" id="KW-1133">Transmembrane helix</keyword>
<dbReference type="Gene3D" id="1.20.1250.20">
    <property type="entry name" value="MFS general substrate transporter like domains"/>
    <property type="match status" value="1"/>
</dbReference>
<protein>
    <submittedName>
        <fullName evidence="3">MFS transporter</fullName>
    </submittedName>
</protein>
<dbReference type="AlphaFoldDB" id="A0A6M0Q8Y9"/>
<reference evidence="3 4" key="1">
    <citation type="submission" date="2020-02" db="EMBL/GenBank/DDBJ databases">
        <title>Bacillus aquiflavi sp. nov., isolated from yellow water of strong flavor Chinese baijiu in Yibin region of China.</title>
        <authorList>
            <person name="Xie J."/>
        </authorList>
    </citation>
    <scope>NUCLEOTIDE SEQUENCE [LARGE SCALE GENOMIC DNA]</scope>
    <source>
        <strain evidence="3 4">SA4</strain>
    </source>
</reference>